<dbReference type="EMBL" id="MU266516">
    <property type="protein sequence ID" value="KAH7921655.1"/>
    <property type="molecule type" value="Genomic_DNA"/>
</dbReference>
<sequence>MSRTSEDELDDNAHENTGSDMQMSDEGSDVDMDIDGEDNKRVEAEEEEEEDLAESEELSPPPSPPITHPRLKIKLKLPQVPSPDAPASVAASTPSGQLEEPSQPPSRRAISRDIDIESEDDDDDDDQAQSVAGGSTRPMTSRQAVLASVVDSSHVSLSIAPAESGRKKKQLTESELALRREETARKRKNLSEKKLEDEKAETINRLLKKQSKSKTKRSALASTEDRTPLPATPAIPASARDGSQVPEGEYSEPAEVIPVMYRWVSTTKPPLAVSKEGAEQGPGDDASAMRLTFSVPVTVLQTGEAVVQPVKPLNTVTPLCDVNGCQERRKYRLVKDWMKGACGMEHLKALEQQMDIV</sequence>
<reference evidence="1" key="1">
    <citation type="journal article" date="2021" name="New Phytol.">
        <title>Evolutionary innovations through gain and loss of genes in the ectomycorrhizal Boletales.</title>
        <authorList>
            <person name="Wu G."/>
            <person name="Miyauchi S."/>
            <person name="Morin E."/>
            <person name="Kuo A."/>
            <person name="Drula E."/>
            <person name="Varga T."/>
            <person name="Kohler A."/>
            <person name="Feng B."/>
            <person name="Cao Y."/>
            <person name="Lipzen A."/>
            <person name="Daum C."/>
            <person name="Hundley H."/>
            <person name="Pangilinan J."/>
            <person name="Johnson J."/>
            <person name="Barry K."/>
            <person name="LaButti K."/>
            <person name="Ng V."/>
            <person name="Ahrendt S."/>
            <person name="Min B."/>
            <person name="Choi I.G."/>
            <person name="Park H."/>
            <person name="Plett J.M."/>
            <person name="Magnuson J."/>
            <person name="Spatafora J.W."/>
            <person name="Nagy L.G."/>
            <person name="Henrissat B."/>
            <person name="Grigoriev I.V."/>
            <person name="Yang Z.L."/>
            <person name="Xu J."/>
            <person name="Martin F.M."/>
        </authorList>
    </citation>
    <scope>NUCLEOTIDE SEQUENCE</scope>
    <source>
        <strain evidence="1">KUC20120723A-06</strain>
    </source>
</reference>
<gene>
    <name evidence="1" type="ORF">BV22DRAFT_1107073</name>
</gene>
<name>A0ACB8B7I3_9AGAM</name>
<keyword evidence="2" id="KW-1185">Reference proteome</keyword>
<dbReference type="Proteomes" id="UP000790709">
    <property type="component" value="Unassembled WGS sequence"/>
</dbReference>
<evidence type="ECO:0000313" key="2">
    <source>
        <dbReference type="Proteomes" id="UP000790709"/>
    </source>
</evidence>
<accession>A0ACB8B7I3</accession>
<evidence type="ECO:0000313" key="1">
    <source>
        <dbReference type="EMBL" id="KAH7921655.1"/>
    </source>
</evidence>
<protein>
    <submittedName>
        <fullName evidence="1">Uncharacterized protein</fullName>
    </submittedName>
</protein>
<comment type="caution">
    <text evidence="1">The sequence shown here is derived from an EMBL/GenBank/DDBJ whole genome shotgun (WGS) entry which is preliminary data.</text>
</comment>
<organism evidence="1 2">
    <name type="scientific">Leucogyrophana mollusca</name>
    <dbReference type="NCBI Taxonomy" id="85980"/>
    <lineage>
        <taxon>Eukaryota</taxon>
        <taxon>Fungi</taxon>
        <taxon>Dikarya</taxon>
        <taxon>Basidiomycota</taxon>
        <taxon>Agaricomycotina</taxon>
        <taxon>Agaricomycetes</taxon>
        <taxon>Agaricomycetidae</taxon>
        <taxon>Boletales</taxon>
        <taxon>Boletales incertae sedis</taxon>
        <taxon>Leucogyrophana</taxon>
    </lineage>
</organism>
<proteinExistence type="predicted"/>